<evidence type="ECO:0000256" key="1">
    <source>
        <dbReference type="SAM" id="MobiDB-lite"/>
    </source>
</evidence>
<name>A0ABD0JNY3_9CAEN</name>
<evidence type="ECO:0000313" key="2">
    <source>
        <dbReference type="EMBL" id="KAK7476779.1"/>
    </source>
</evidence>
<keyword evidence="3" id="KW-1185">Reference proteome</keyword>
<feature type="region of interest" description="Disordered" evidence="1">
    <location>
        <begin position="1"/>
        <end position="26"/>
    </location>
</feature>
<dbReference type="AlphaFoldDB" id="A0ABD0JNY3"/>
<reference evidence="2 3" key="1">
    <citation type="journal article" date="2023" name="Sci. Data">
        <title>Genome assembly of the Korean intertidal mud-creeper Batillaria attramentaria.</title>
        <authorList>
            <person name="Patra A.K."/>
            <person name="Ho P.T."/>
            <person name="Jun S."/>
            <person name="Lee S.J."/>
            <person name="Kim Y."/>
            <person name="Won Y.J."/>
        </authorList>
    </citation>
    <scope>NUCLEOTIDE SEQUENCE [LARGE SCALE GENOMIC DNA]</scope>
    <source>
        <strain evidence="2">Wonlab-2016</strain>
    </source>
</reference>
<evidence type="ECO:0000313" key="3">
    <source>
        <dbReference type="Proteomes" id="UP001519460"/>
    </source>
</evidence>
<comment type="caution">
    <text evidence="2">The sequence shown here is derived from an EMBL/GenBank/DDBJ whole genome shotgun (WGS) entry which is preliminary data.</text>
</comment>
<organism evidence="2 3">
    <name type="scientific">Batillaria attramentaria</name>
    <dbReference type="NCBI Taxonomy" id="370345"/>
    <lineage>
        <taxon>Eukaryota</taxon>
        <taxon>Metazoa</taxon>
        <taxon>Spiralia</taxon>
        <taxon>Lophotrochozoa</taxon>
        <taxon>Mollusca</taxon>
        <taxon>Gastropoda</taxon>
        <taxon>Caenogastropoda</taxon>
        <taxon>Sorbeoconcha</taxon>
        <taxon>Cerithioidea</taxon>
        <taxon>Batillariidae</taxon>
        <taxon>Batillaria</taxon>
    </lineage>
</organism>
<accession>A0ABD0JNY3</accession>
<dbReference type="Proteomes" id="UP001519460">
    <property type="component" value="Unassembled WGS sequence"/>
</dbReference>
<gene>
    <name evidence="2" type="ORF">BaRGS_00032006</name>
</gene>
<protein>
    <submittedName>
        <fullName evidence="2">Uncharacterized protein</fullName>
    </submittedName>
</protein>
<dbReference type="EMBL" id="JACVVK020000366">
    <property type="protein sequence ID" value="KAK7476779.1"/>
    <property type="molecule type" value="Genomic_DNA"/>
</dbReference>
<proteinExistence type="predicted"/>
<sequence>MKHTQPASSHKEERINWPPSVSDTSGLQGHKYFGRCGLCAVRHLRGGETQRRDEVICSSVERGERERCSRANVDISFVTPTLSELTAQFHASVVW</sequence>